<dbReference type="PANTHER" id="PTHR43742:SF3">
    <property type="entry name" value="DIMETHYL SULFOXIDE REDUCTASE DMSA"/>
    <property type="match status" value="1"/>
</dbReference>
<sequence length="866" mass="95867">MEVNKVANLIDKAKNYTMNRRRFLGWTATVTAGAAAAVTLPGCGLTAVDSTTASADLAGKEGEWVPVACWHNCGGRCSNKAYVVDGVVVRQKTDDTHQDTPDYPQQRGCNRGRSQRMQVFGVDRLKYPMKRKNWEPGGGKKELRGRDEWVRISWDEAYEIVASEINRIKDQYGNRGIFASNAGDFGRLLSLAGGYIGSWGTSSWGSWRWGPEKFGMAEGFMEQSINDRMDLRNSELIVIVGGNSSWSAGGNPTYHYLQAKKAGAEFVFIDPIYSDTVELLDAEWIPIMPSTDHAMFLGMAYTLLKEDNPTTNPLVDWDFLNKYTVGFDSDHMPEGADPKENFKDYVLGTYDNTPKTPEWAAELCGVSADRIRDLALKIAKKDRVALLTAWGPARTHNSDSWPQMFMTFGAMTGNMGRSGAMTGVSCHFATANGGPSLIPPGATGLPPVANPIKETINDNEMWLAILDGHYVAGKGDVRDVNIQMIYHGPEAHLQTRSGQTKGIEAHRHVEFVLSTSHFLTTNSKFADVVLPVTTEWEKVGGFGGSVNRETLIFWRKVTDPLYEAKSDIRIAYELAEKMGLDAKKVLPIDEKQMFYNQIAGAKVVGADGKTMETLVTLTEADIKELGATGTPQQGRISYQELKTKGVYQIERKPGDNFGFIAYKDFVKDPVANPLKTASGKLEIHCQALVDFVNGKGFTEIRPIPTYNPALEGYEATYKDFKNKVKGDYPLQVINPHYLRRSHSIFDNVSWLREAWPNPVFLATKDAVERGIKEGDTVLIFSSHGKTLRPAHIVEWIAPGVVGLPHGAWVEIDEKTQVDKAGSDNILTGPLPTGQGIGAWNSTICQVEKWNGEPLQEDVKWPHRIVL</sequence>
<dbReference type="PROSITE" id="PS51318">
    <property type="entry name" value="TAT"/>
    <property type="match status" value="1"/>
</dbReference>
<feature type="domain" description="4Fe-4S Mo/W bis-MGD-type" evidence="7">
    <location>
        <begin position="62"/>
        <end position="123"/>
    </location>
</feature>
<dbReference type="SMART" id="SM00926">
    <property type="entry name" value="Molybdop_Fe4S4"/>
    <property type="match status" value="1"/>
</dbReference>
<dbReference type="GO" id="GO:0009055">
    <property type="term" value="F:electron transfer activity"/>
    <property type="evidence" value="ECO:0007669"/>
    <property type="project" value="TreeGrafter"/>
</dbReference>
<keyword evidence="2" id="KW-0479">Metal-binding</keyword>
<dbReference type="Pfam" id="PF00384">
    <property type="entry name" value="Molybdopterin"/>
    <property type="match status" value="1"/>
</dbReference>
<dbReference type="EMBL" id="AFZX01000115">
    <property type="protein sequence ID" value="EHL04936.1"/>
    <property type="molecule type" value="Genomic_DNA"/>
</dbReference>
<evidence type="ECO:0000313" key="8">
    <source>
        <dbReference type="EMBL" id="EHL04936.1"/>
    </source>
</evidence>
<evidence type="ECO:0000256" key="6">
    <source>
        <dbReference type="ARBA" id="ARBA00023014"/>
    </source>
</evidence>
<evidence type="ECO:0000256" key="5">
    <source>
        <dbReference type="ARBA" id="ARBA00023004"/>
    </source>
</evidence>
<dbReference type="Gene3D" id="2.20.25.90">
    <property type="entry name" value="ADC-like domains"/>
    <property type="match status" value="1"/>
</dbReference>
<dbReference type="Pfam" id="PF01568">
    <property type="entry name" value="Molydop_binding"/>
    <property type="match status" value="1"/>
</dbReference>
<dbReference type="Proteomes" id="UP000004416">
    <property type="component" value="Unassembled WGS sequence"/>
</dbReference>
<comment type="caution">
    <text evidence="8">The sequence shown here is derived from an EMBL/GenBank/DDBJ whole genome shotgun (WGS) entry which is preliminary data.</text>
</comment>
<proteinExistence type="inferred from homology"/>
<dbReference type="InterPro" id="IPR050612">
    <property type="entry name" value="Prok_Mopterin_Oxidored"/>
</dbReference>
<evidence type="ECO:0000259" key="7">
    <source>
        <dbReference type="PROSITE" id="PS51669"/>
    </source>
</evidence>
<dbReference type="GO" id="GO:0051536">
    <property type="term" value="F:iron-sulfur cluster binding"/>
    <property type="evidence" value="ECO:0007669"/>
    <property type="project" value="UniProtKB-KW"/>
</dbReference>
<dbReference type="Gene3D" id="3.40.228.10">
    <property type="entry name" value="Dimethylsulfoxide Reductase, domain 2"/>
    <property type="match status" value="1"/>
</dbReference>
<keyword evidence="6" id="KW-0411">Iron-sulfur</keyword>
<evidence type="ECO:0000256" key="1">
    <source>
        <dbReference type="ARBA" id="ARBA00010312"/>
    </source>
</evidence>
<keyword evidence="3" id="KW-0732">Signal</keyword>
<keyword evidence="5" id="KW-0408">Iron</keyword>
<evidence type="ECO:0000256" key="2">
    <source>
        <dbReference type="ARBA" id="ARBA00022723"/>
    </source>
</evidence>
<protein>
    <submittedName>
        <fullName evidence="8">Anaerobic dimethyl sulfoxide reductase, A subunit, DmsA/YnfE family</fullName>
    </submittedName>
</protein>
<comment type="similarity">
    <text evidence="1">Belongs to the prokaryotic molybdopterin-containing oxidoreductase family.</text>
</comment>
<dbReference type="PANTHER" id="PTHR43742">
    <property type="entry name" value="TRIMETHYLAMINE-N-OXIDE REDUCTASE"/>
    <property type="match status" value="1"/>
</dbReference>
<reference evidence="8 9" key="1">
    <citation type="submission" date="2011-08" db="EMBL/GenBank/DDBJ databases">
        <authorList>
            <person name="Weinstock G."/>
            <person name="Sodergren E."/>
            <person name="Clifton S."/>
            <person name="Fulton L."/>
            <person name="Fulton B."/>
            <person name="Courtney L."/>
            <person name="Fronick C."/>
            <person name="Harrison M."/>
            <person name="Strong C."/>
            <person name="Farmer C."/>
            <person name="Delahaunty K."/>
            <person name="Markovic C."/>
            <person name="Hall O."/>
            <person name="Minx P."/>
            <person name="Tomlinson C."/>
            <person name="Mitreva M."/>
            <person name="Hou S."/>
            <person name="Chen J."/>
            <person name="Wollam A."/>
            <person name="Pepin K.H."/>
            <person name="Johnson M."/>
            <person name="Bhonagiri V."/>
            <person name="Zhang X."/>
            <person name="Suruliraj S."/>
            <person name="Warren W."/>
            <person name="Chinwalla A."/>
            <person name="Mardis E.R."/>
            <person name="Wilson R.K."/>
        </authorList>
    </citation>
    <scope>NUCLEOTIDE SEQUENCE [LARGE SCALE GENOMIC DNA]</scope>
    <source>
        <strain evidence="8 9">DP7</strain>
    </source>
</reference>
<dbReference type="InterPro" id="IPR006656">
    <property type="entry name" value="Mopterin_OxRdtase"/>
</dbReference>
<dbReference type="GO" id="GO:0043546">
    <property type="term" value="F:molybdopterin cofactor binding"/>
    <property type="evidence" value="ECO:0007669"/>
    <property type="project" value="InterPro"/>
</dbReference>
<dbReference type="GO" id="GO:0016491">
    <property type="term" value="F:oxidoreductase activity"/>
    <property type="evidence" value="ECO:0007669"/>
    <property type="project" value="UniProtKB-KW"/>
</dbReference>
<keyword evidence="4" id="KW-0560">Oxidoreductase</keyword>
<dbReference type="InterPro" id="IPR006657">
    <property type="entry name" value="MoPterin_dinucl-bd_dom"/>
</dbReference>
<dbReference type="PATRIC" id="fig|537010.4.peg.4113"/>
<dbReference type="SUPFAM" id="SSF53706">
    <property type="entry name" value="Formate dehydrogenase/DMSO reductase, domains 1-3"/>
    <property type="match status" value="1"/>
</dbReference>
<name>G9XTV5_DESHA</name>
<dbReference type="GO" id="GO:0030151">
    <property type="term" value="F:molybdenum ion binding"/>
    <property type="evidence" value="ECO:0007669"/>
    <property type="project" value="TreeGrafter"/>
</dbReference>
<dbReference type="HOGENOM" id="CLU_000422_13_3_9"/>
<gene>
    <name evidence="8" type="ORF">HMPREF0322_04413</name>
</gene>
<dbReference type="GO" id="GO:0009061">
    <property type="term" value="P:anaerobic respiration"/>
    <property type="evidence" value="ECO:0007669"/>
    <property type="project" value="TreeGrafter"/>
</dbReference>
<dbReference type="InterPro" id="IPR006311">
    <property type="entry name" value="TAT_signal"/>
</dbReference>
<dbReference type="SUPFAM" id="SSF50692">
    <property type="entry name" value="ADC-like"/>
    <property type="match status" value="1"/>
</dbReference>
<dbReference type="GO" id="GO:0030288">
    <property type="term" value="C:outer membrane-bounded periplasmic space"/>
    <property type="evidence" value="ECO:0007669"/>
    <property type="project" value="TreeGrafter"/>
</dbReference>
<evidence type="ECO:0000313" key="9">
    <source>
        <dbReference type="Proteomes" id="UP000004416"/>
    </source>
</evidence>
<accession>G9XTV5</accession>
<dbReference type="InterPro" id="IPR009010">
    <property type="entry name" value="Asp_de-COase-like_dom_sf"/>
</dbReference>
<dbReference type="InterPro" id="IPR006963">
    <property type="entry name" value="Mopterin_OxRdtase_4Fe-4S_dom"/>
</dbReference>
<organism evidence="8 9">
    <name type="scientific">Desulfitobacterium hafniense DP7</name>
    <dbReference type="NCBI Taxonomy" id="537010"/>
    <lineage>
        <taxon>Bacteria</taxon>
        <taxon>Bacillati</taxon>
        <taxon>Bacillota</taxon>
        <taxon>Clostridia</taxon>
        <taxon>Eubacteriales</taxon>
        <taxon>Desulfitobacteriaceae</taxon>
        <taxon>Desulfitobacterium</taxon>
    </lineage>
</organism>
<dbReference type="PROSITE" id="PS51669">
    <property type="entry name" value="4FE4S_MOW_BIS_MGD"/>
    <property type="match status" value="1"/>
</dbReference>
<evidence type="ECO:0000256" key="3">
    <source>
        <dbReference type="ARBA" id="ARBA00022729"/>
    </source>
</evidence>
<dbReference type="AlphaFoldDB" id="G9XTV5"/>
<dbReference type="Gene3D" id="2.40.40.20">
    <property type="match status" value="1"/>
</dbReference>
<evidence type="ECO:0000256" key="4">
    <source>
        <dbReference type="ARBA" id="ARBA00023002"/>
    </source>
</evidence>
<dbReference type="Gene3D" id="3.40.50.740">
    <property type="match status" value="2"/>
</dbReference>